<sequence length="142" mass="14504">MDRFSSASSGFPDSLYWNSPSSSSSPTCGVCGSPSTPNGFPLPKPRTATGRLVPRDCAMPGGGAPFVYWVDLDTGLSYWQRPPAVAIRGTMSPKGGGSALYSPRNVAGTAAGGDVSPLTPQSAEEEDRMAAFSKTGGAAGRA</sequence>
<feature type="compositionally biased region" description="Low complexity" evidence="1">
    <location>
        <begin position="19"/>
        <end position="35"/>
    </location>
</feature>
<dbReference type="AlphaFoldDB" id="A0A1X6NMB8"/>
<reference evidence="2 3" key="1">
    <citation type="submission" date="2017-03" db="EMBL/GenBank/DDBJ databases">
        <title>WGS assembly of Porphyra umbilicalis.</title>
        <authorList>
            <person name="Brawley S.H."/>
            <person name="Blouin N.A."/>
            <person name="Ficko-Blean E."/>
            <person name="Wheeler G.L."/>
            <person name="Lohr M."/>
            <person name="Goodson H.V."/>
            <person name="Jenkins J.W."/>
            <person name="Blaby-Haas C.E."/>
            <person name="Helliwell K.E."/>
            <person name="Chan C."/>
            <person name="Marriage T."/>
            <person name="Bhattacharya D."/>
            <person name="Klein A.S."/>
            <person name="Badis Y."/>
            <person name="Brodie J."/>
            <person name="Cao Y."/>
            <person name="Collen J."/>
            <person name="Dittami S.M."/>
            <person name="Gachon C.M."/>
            <person name="Green B.R."/>
            <person name="Karpowicz S."/>
            <person name="Kim J.W."/>
            <person name="Kudahl U."/>
            <person name="Lin S."/>
            <person name="Michel G."/>
            <person name="Mittag M."/>
            <person name="Olson B.J."/>
            <person name="Pangilinan J."/>
            <person name="Peng Y."/>
            <person name="Qiu H."/>
            <person name="Shu S."/>
            <person name="Singer J.T."/>
            <person name="Smith A.G."/>
            <person name="Sprecher B.N."/>
            <person name="Wagner V."/>
            <person name="Wang W."/>
            <person name="Wang Z.-Y."/>
            <person name="Yan J."/>
            <person name="Yarish C."/>
            <person name="Zoeuner-Riek S."/>
            <person name="Zhuang Y."/>
            <person name="Zou Y."/>
            <person name="Lindquist E.A."/>
            <person name="Grimwood J."/>
            <person name="Barry K."/>
            <person name="Rokhsar D.S."/>
            <person name="Schmutz J."/>
            <person name="Stiller J.W."/>
            <person name="Grossman A.R."/>
            <person name="Prochnik S.E."/>
        </authorList>
    </citation>
    <scope>NUCLEOTIDE SEQUENCE [LARGE SCALE GENOMIC DNA]</scope>
    <source>
        <strain evidence="2">4086291</strain>
    </source>
</reference>
<feature type="region of interest" description="Disordered" evidence="1">
    <location>
        <begin position="1"/>
        <end position="47"/>
    </location>
</feature>
<evidence type="ECO:0000313" key="2">
    <source>
        <dbReference type="EMBL" id="OSX69690.1"/>
    </source>
</evidence>
<protein>
    <submittedName>
        <fullName evidence="2">Uncharacterized protein</fullName>
    </submittedName>
</protein>
<keyword evidence="3" id="KW-1185">Reference proteome</keyword>
<feature type="compositionally biased region" description="Polar residues" evidence="1">
    <location>
        <begin position="1"/>
        <end position="11"/>
    </location>
</feature>
<dbReference type="EMBL" id="KV919439">
    <property type="protein sequence ID" value="OSX69690.1"/>
    <property type="molecule type" value="Genomic_DNA"/>
</dbReference>
<dbReference type="Proteomes" id="UP000218209">
    <property type="component" value="Unassembled WGS sequence"/>
</dbReference>
<evidence type="ECO:0000313" key="3">
    <source>
        <dbReference type="Proteomes" id="UP000218209"/>
    </source>
</evidence>
<accession>A0A1X6NMB8</accession>
<organism evidence="2 3">
    <name type="scientific">Porphyra umbilicalis</name>
    <name type="common">Purple laver</name>
    <name type="synonym">Red alga</name>
    <dbReference type="NCBI Taxonomy" id="2786"/>
    <lineage>
        <taxon>Eukaryota</taxon>
        <taxon>Rhodophyta</taxon>
        <taxon>Bangiophyceae</taxon>
        <taxon>Bangiales</taxon>
        <taxon>Bangiaceae</taxon>
        <taxon>Porphyra</taxon>
    </lineage>
</organism>
<gene>
    <name evidence="2" type="ORF">BU14_1271s0005</name>
</gene>
<feature type="region of interest" description="Disordered" evidence="1">
    <location>
        <begin position="108"/>
        <end position="142"/>
    </location>
</feature>
<name>A0A1X6NMB8_PORUM</name>
<proteinExistence type="predicted"/>
<evidence type="ECO:0000256" key="1">
    <source>
        <dbReference type="SAM" id="MobiDB-lite"/>
    </source>
</evidence>